<keyword evidence="4" id="KW-1185">Reference proteome</keyword>
<evidence type="ECO:0000256" key="2">
    <source>
        <dbReference type="SAM" id="Phobius"/>
    </source>
</evidence>
<feature type="region of interest" description="Disordered" evidence="1">
    <location>
        <begin position="1"/>
        <end position="117"/>
    </location>
</feature>
<evidence type="ECO:0000313" key="3">
    <source>
        <dbReference type="EMBL" id="UTI62326.1"/>
    </source>
</evidence>
<evidence type="ECO:0008006" key="5">
    <source>
        <dbReference type="Google" id="ProtNLM"/>
    </source>
</evidence>
<organism evidence="3 4">
    <name type="scientific">Paraconexibacter antarcticus</name>
    <dbReference type="NCBI Taxonomy" id="2949664"/>
    <lineage>
        <taxon>Bacteria</taxon>
        <taxon>Bacillati</taxon>
        <taxon>Actinomycetota</taxon>
        <taxon>Thermoleophilia</taxon>
        <taxon>Solirubrobacterales</taxon>
        <taxon>Paraconexibacteraceae</taxon>
        <taxon>Paraconexibacter</taxon>
    </lineage>
</organism>
<keyword evidence="2" id="KW-0812">Transmembrane</keyword>
<dbReference type="EMBL" id="CP098502">
    <property type="protein sequence ID" value="UTI62326.1"/>
    <property type="molecule type" value="Genomic_DNA"/>
</dbReference>
<reference evidence="3 4" key="1">
    <citation type="submission" date="2022-06" db="EMBL/GenBank/DDBJ databases">
        <title>Paraconexibacter antarcticus.</title>
        <authorList>
            <person name="Kim C.S."/>
        </authorList>
    </citation>
    <scope>NUCLEOTIDE SEQUENCE [LARGE SCALE GENOMIC DNA]</scope>
    <source>
        <strain evidence="3 4">02-257</strain>
    </source>
</reference>
<dbReference type="Proteomes" id="UP001056035">
    <property type="component" value="Chromosome"/>
</dbReference>
<sequence length="360" mass="37718">MSDEHITDETAPEETGPGRPEPARPQPGDAGFAASRPYDPAGTRPKHRLEDLLPAGAQGLLPGDVVDGDAVEEPWSTFGGGDAPGPPDDAGDDEHLLPVRQPAGSVPATGERGIPPKQSRRIGAIAGALLALAVAGIGVSVLILAGNGHDSKPAPTGVAWSAWRPHGTGEQQVAQIATRVGREYRGSDRKQLVAVTGGPLEAAGLPLTVALREPASQGGNIDLESGTAVLYRLCGLGARCSIATGRPSVKRHLLLRREALELALYTLRYIAVDQVVVFMPPPPGKTANEALFFKRSQLRKQLEQVPLDASLTPQTPTVSSVAKSPDARLVQAITLSTLFKFSLTQANSDTRGFLVLDPLG</sequence>
<gene>
    <name evidence="3" type="ORF">NBH00_13240</name>
</gene>
<dbReference type="RefSeq" id="WP_254569064.1">
    <property type="nucleotide sequence ID" value="NZ_CP098502.1"/>
</dbReference>
<accession>A0ABY5DNB3</accession>
<protein>
    <recommendedName>
        <fullName evidence="5">DUF4230 domain-containing protein</fullName>
    </recommendedName>
</protein>
<evidence type="ECO:0000256" key="1">
    <source>
        <dbReference type="SAM" id="MobiDB-lite"/>
    </source>
</evidence>
<evidence type="ECO:0000313" key="4">
    <source>
        <dbReference type="Proteomes" id="UP001056035"/>
    </source>
</evidence>
<feature type="transmembrane region" description="Helical" evidence="2">
    <location>
        <begin position="122"/>
        <end position="145"/>
    </location>
</feature>
<keyword evidence="2" id="KW-1133">Transmembrane helix</keyword>
<proteinExistence type="predicted"/>
<name>A0ABY5DNB3_9ACTN</name>
<keyword evidence="2" id="KW-0472">Membrane</keyword>
<feature type="compositionally biased region" description="Low complexity" evidence="1">
    <location>
        <begin position="52"/>
        <end position="63"/>
    </location>
</feature>